<keyword evidence="1" id="KW-0479">Metal-binding</keyword>
<evidence type="ECO:0000313" key="6">
    <source>
        <dbReference type="Proteomes" id="UP000694546"/>
    </source>
</evidence>
<dbReference type="InterPro" id="IPR027370">
    <property type="entry name" value="Znf-RING_euk"/>
</dbReference>
<dbReference type="Gene3D" id="3.30.40.10">
    <property type="entry name" value="Zinc/RING finger domain, C3HC4 (zinc finger)"/>
    <property type="match status" value="1"/>
</dbReference>
<dbReference type="GeneTree" id="ENSGT01150000287283"/>
<keyword evidence="3" id="KW-0862">Zinc</keyword>
<accession>A0A8C5CRZ3</accession>
<dbReference type="AlphaFoldDB" id="A0A8C5CRZ3"/>
<proteinExistence type="predicted"/>
<sequence>QEAQQRVLGRGMACANAPWSEENFSCSICLDVFSSPVSTPCGHNFCRTWTGRQWRSVLRHT</sequence>
<reference evidence="5" key="2">
    <citation type="submission" date="2025-09" db="UniProtKB">
        <authorList>
            <consortium name="Ensembl"/>
        </authorList>
    </citation>
    <scope>IDENTIFICATION</scope>
</reference>
<dbReference type="Pfam" id="PF13445">
    <property type="entry name" value="zf-RING_UBOX"/>
    <property type="match status" value="1"/>
</dbReference>
<keyword evidence="6" id="KW-1185">Reference proteome</keyword>
<organism evidence="5 6">
    <name type="scientific">Gadus morhua</name>
    <name type="common">Atlantic cod</name>
    <dbReference type="NCBI Taxonomy" id="8049"/>
    <lineage>
        <taxon>Eukaryota</taxon>
        <taxon>Metazoa</taxon>
        <taxon>Chordata</taxon>
        <taxon>Craniata</taxon>
        <taxon>Vertebrata</taxon>
        <taxon>Euteleostomi</taxon>
        <taxon>Actinopterygii</taxon>
        <taxon>Neopterygii</taxon>
        <taxon>Teleostei</taxon>
        <taxon>Neoteleostei</taxon>
        <taxon>Acanthomorphata</taxon>
        <taxon>Zeiogadaria</taxon>
        <taxon>Gadariae</taxon>
        <taxon>Gadiformes</taxon>
        <taxon>Gadoidei</taxon>
        <taxon>Gadidae</taxon>
        <taxon>Gadus</taxon>
    </lineage>
</organism>
<dbReference type="SUPFAM" id="SSF57850">
    <property type="entry name" value="RING/U-box"/>
    <property type="match status" value="1"/>
</dbReference>
<keyword evidence="2" id="KW-0863">Zinc-finger</keyword>
<reference evidence="5" key="1">
    <citation type="submission" date="2025-08" db="UniProtKB">
        <authorList>
            <consortium name="Ensembl"/>
        </authorList>
    </citation>
    <scope>IDENTIFICATION</scope>
</reference>
<protein>
    <recommendedName>
        <fullName evidence="4">Zinc finger RING-type eukaryotic domain-containing protein</fullName>
    </recommendedName>
</protein>
<dbReference type="GO" id="GO:0008270">
    <property type="term" value="F:zinc ion binding"/>
    <property type="evidence" value="ECO:0007669"/>
    <property type="project" value="UniProtKB-KW"/>
</dbReference>
<evidence type="ECO:0000259" key="4">
    <source>
        <dbReference type="Pfam" id="PF13445"/>
    </source>
</evidence>
<feature type="domain" description="Zinc finger RING-type eukaryotic" evidence="4">
    <location>
        <begin position="26"/>
        <end position="47"/>
    </location>
</feature>
<evidence type="ECO:0000256" key="1">
    <source>
        <dbReference type="ARBA" id="ARBA00022723"/>
    </source>
</evidence>
<evidence type="ECO:0000256" key="3">
    <source>
        <dbReference type="ARBA" id="ARBA00022833"/>
    </source>
</evidence>
<dbReference type="InterPro" id="IPR013083">
    <property type="entry name" value="Znf_RING/FYVE/PHD"/>
</dbReference>
<evidence type="ECO:0000313" key="5">
    <source>
        <dbReference type="Ensembl" id="ENSGMOP00000064346.1"/>
    </source>
</evidence>
<dbReference type="Proteomes" id="UP000694546">
    <property type="component" value="Chromosome 4"/>
</dbReference>
<dbReference type="Ensembl" id="ENSGMOT00000047797.1">
    <property type="protein sequence ID" value="ENSGMOP00000064346.1"/>
    <property type="gene ID" value="ENSGMOG00000033910.1"/>
</dbReference>
<evidence type="ECO:0000256" key="2">
    <source>
        <dbReference type="ARBA" id="ARBA00022771"/>
    </source>
</evidence>
<name>A0A8C5CRZ3_GADMO</name>